<dbReference type="PATRIC" id="fig|1423786.4.peg.778"/>
<dbReference type="Pfam" id="PF12698">
    <property type="entry name" value="ABC2_membrane_3"/>
    <property type="match status" value="2"/>
</dbReference>
<feature type="transmembrane region" description="Helical" evidence="6">
    <location>
        <begin position="626"/>
        <end position="645"/>
    </location>
</feature>
<dbReference type="AlphaFoldDB" id="A0A0R1YNW4"/>
<organism evidence="8 9">
    <name type="scientific">Lentilactobacillus parafarraginis DSM 18390 = JCM 14109</name>
    <dbReference type="NCBI Taxonomy" id="1423786"/>
    <lineage>
        <taxon>Bacteria</taxon>
        <taxon>Bacillati</taxon>
        <taxon>Bacillota</taxon>
        <taxon>Bacilli</taxon>
        <taxon>Lactobacillales</taxon>
        <taxon>Lactobacillaceae</taxon>
        <taxon>Lentilactobacillus</taxon>
    </lineage>
</organism>
<keyword evidence="4 6" id="KW-0472">Membrane</keyword>
<keyword evidence="3 6" id="KW-1133">Transmembrane helix</keyword>
<evidence type="ECO:0000313" key="9">
    <source>
        <dbReference type="Proteomes" id="UP000051010"/>
    </source>
</evidence>
<feature type="domain" description="ABC-2 type transporter transmembrane" evidence="7">
    <location>
        <begin position="371"/>
        <end position="699"/>
    </location>
</feature>
<sequence>MRTLTTLIKRDFQHVFQSRPVLITLIAFCLVPAIYATLNIKVSWNPYAQTNTRRLPIAVVNNDEGSTVNGTHLNVGSEVTHQLKRNHNINWVLTNDWQGNNGLDQGKYYALIEIPNDFSSRLATLATDSPEKATLIYKSNEKLNPAATIITGQARDTLAQEIRENFTKIAGKEVIKQMNVVGTKINEKQPQILQIHATLVSAIHDINQTQRYLKRVDRNADDVQAYLKSIKHNIPRVSSQISHLEAVVRQGKALAQETDRTATAAKSDLSTDLDRLRDQATQVQSSLGTLLVNLENHQHTTATNDELASVTAANQAMRDQINQALKTLDIINNILPNNTATRLIKDLAGVKSQLTHQRQAISQLRQLMAAGKTAQARRSINQLNQAANSLTNQLDEAATTFTSNVSPSLDDLTDLISRHLSDNDTAISSLRSLTPQLQAIQDAGGSIAAISKGQVSRINQRLDNVSGTLRDLNEKAAFLNKKNLKQLVQLLGRSPQLANLLASPTQLKTTEQYHLKLFGYAAAPFYTVLSMWIGALLLTVILAWRYVLESKTRLHPNLIQTYVGKLTLFLGISLTQTTVTMISELLILGIRPQNVLAFLAIAYTTTLVFTIMTFSLVFLIGNAGKVIAVLLMIIQIFGTGGLYPLETIPHGLAQFAPFLPFTYAISGFREALGGTDLSVFSQDIIRLLGFAAIFIALACLKRLVGGPVNWLEKGMKRSQL</sequence>
<dbReference type="EMBL" id="AZFZ01000017">
    <property type="protein sequence ID" value="KRM44254.1"/>
    <property type="molecule type" value="Genomic_DNA"/>
</dbReference>
<proteinExistence type="predicted"/>
<evidence type="ECO:0000256" key="1">
    <source>
        <dbReference type="ARBA" id="ARBA00004141"/>
    </source>
</evidence>
<feature type="domain" description="ABC-2 type transporter transmembrane" evidence="7">
    <location>
        <begin position="24"/>
        <end position="192"/>
    </location>
</feature>
<feature type="transmembrane region" description="Helical" evidence="6">
    <location>
        <begin position="21"/>
        <end position="38"/>
    </location>
</feature>
<evidence type="ECO:0000256" key="2">
    <source>
        <dbReference type="ARBA" id="ARBA00022692"/>
    </source>
</evidence>
<dbReference type="PANTHER" id="PTHR43077">
    <property type="entry name" value="TRANSPORT PERMEASE YVFS-RELATED"/>
    <property type="match status" value="1"/>
</dbReference>
<evidence type="ECO:0000256" key="4">
    <source>
        <dbReference type="ARBA" id="ARBA00023136"/>
    </source>
</evidence>
<dbReference type="Gene3D" id="3.40.1710.10">
    <property type="entry name" value="abc type-2 transporter like domain"/>
    <property type="match status" value="1"/>
</dbReference>
<evidence type="ECO:0000259" key="7">
    <source>
        <dbReference type="Pfam" id="PF12698"/>
    </source>
</evidence>
<accession>A0A0R1YNW4</accession>
<keyword evidence="5" id="KW-0175">Coiled coil</keyword>
<dbReference type="GO" id="GO:0140359">
    <property type="term" value="F:ABC-type transporter activity"/>
    <property type="evidence" value="ECO:0007669"/>
    <property type="project" value="InterPro"/>
</dbReference>
<dbReference type="PANTHER" id="PTHR43077:SF10">
    <property type="entry name" value="TRANSPORT PERMEASE PROTEIN"/>
    <property type="match status" value="1"/>
</dbReference>
<evidence type="ECO:0000256" key="6">
    <source>
        <dbReference type="SAM" id="Phobius"/>
    </source>
</evidence>
<reference evidence="8 9" key="1">
    <citation type="journal article" date="2015" name="Genome Announc.">
        <title>Expanding the biotechnology potential of lactobacilli through comparative genomics of 213 strains and associated genera.</title>
        <authorList>
            <person name="Sun Z."/>
            <person name="Harris H.M."/>
            <person name="McCann A."/>
            <person name="Guo C."/>
            <person name="Argimon S."/>
            <person name="Zhang W."/>
            <person name="Yang X."/>
            <person name="Jeffery I.B."/>
            <person name="Cooney J.C."/>
            <person name="Kagawa T.F."/>
            <person name="Liu W."/>
            <person name="Song Y."/>
            <person name="Salvetti E."/>
            <person name="Wrobel A."/>
            <person name="Rasinkangas P."/>
            <person name="Parkhill J."/>
            <person name="Rea M.C."/>
            <person name="O'Sullivan O."/>
            <person name="Ritari J."/>
            <person name="Douillard F.P."/>
            <person name="Paul Ross R."/>
            <person name="Yang R."/>
            <person name="Briner A.E."/>
            <person name="Felis G.E."/>
            <person name="de Vos W.M."/>
            <person name="Barrangou R."/>
            <person name="Klaenhammer T.R."/>
            <person name="Caufield P.W."/>
            <person name="Cui Y."/>
            <person name="Zhang H."/>
            <person name="O'Toole P.W."/>
        </authorList>
    </citation>
    <scope>NUCLEOTIDE SEQUENCE [LARGE SCALE GENOMIC DNA]</scope>
    <source>
        <strain evidence="8 9">DSM 18390</strain>
    </source>
</reference>
<dbReference type="GO" id="GO:0016020">
    <property type="term" value="C:membrane"/>
    <property type="evidence" value="ECO:0007669"/>
    <property type="project" value="UniProtKB-SubCell"/>
</dbReference>
<dbReference type="InterPro" id="IPR051328">
    <property type="entry name" value="T7SS_ABC-Transporter"/>
</dbReference>
<dbReference type="InterPro" id="IPR017500">
    <property type="entry name" value="Phage_infect_YhgE_N"/>
</dbReference>
<comment type="caution">
    <text evidence="8">The sequence shown here is derived from an EMBL/GenBank/DDBJ whole genome shotgun (WGS) entry which is preliminary data.</text>
</comment>
<dbReference type="NCBIfam" id="TIGR03061">
    <property type="entry name" value="pip_yhgE_Nterm"/>
    <property type="match status" value="1"/>
</dbReference>
<evidence type="ECO:0000256" key="3">
    <source>
        <dbReference type="ARBA" id="ARBA00022989"/>
    </source>
</evidence>
<name>A0A0R1YNW4_9LACO</name>
<dbReference type="RefSeq" id="WP_054733798.1">
    <property type="nucleotide sequence ID" value="NZ_AZFZ01000017.1"/>
</dbReference>
<feature type="transmembrane region" description="Helical" evidence="6">
    <location>
        <begin position="596"/>
        <end position="619"/>
    </location>
</feature>
<evidence type="ECO:0000256" key="5">
    <source>
        <dbReference type="SAM" id="Coils"/>
    </source>
</evidence>
<feature type="coiled-coil region" evidence="5">
    <location>
        <begin position="373"/>
        <end position="400"/>
    </location>
</feature>
<dbReference type="InterPro" id="IPR013525">
    <property type="entry name" value="ABC2_TM"/>
</dbReference>
<feature type="transmembrane region" description="Helical" evidence="6">
    <location>
        <begin position="568"/>
        <end position="590"/>
    </location>
</feature>
<feature type="coiled-coil region" evidence="5">
    <location>
        <begin position="455"/>
        <end position="482"/>
    </location>
</feature>
<protein>
    <submittedName>
        <fullName evidence="8">YhgE Pip domain protein</fullName>
    </submittedName>
</protein>
<dbReference type="InterPro" id="IPR017501">
    <property type="entry name" value="Phage_infect_YhgE_C"/>
</dbReference>
<keyword evidence="2 6" id="KW-0812">Transmembrane</keyword>
<comment type="subcellular location">
    <subcellularLocation>
        <location evidence="1">Membrane</location>
        <topology evidence="1">Multi-pass membrane protein</topology>
    </subcellularLocation>
</comment>
<dbReference type="Proteomes" id="UP000051010">
    <property type="component" value="Unassembled WGS sequence"/>
</dbReference>
<feature type="transmembrane region" description="Helical" evidence="6">
    <location>
        <begin position="684"/>
        <end position="704"/>
    </location>
</feature>
<feature type="transmembrane region" description="Helical" evidence="6">
    <location>
        <begin position="525"/>
        <end position="547"/>
    </location>
</feature>
<evidence type="ECO:0000313" key="8">
    <source>
        <dbReference type="EMBL" id="KRM44254.1"/>
    </source>
</evidence>
<gene>
    <name evidence="8" type="ORF">FD47_GL000742</name>
</gene>
<dbReference type="NCBIfam" id="TIGR03062">
    <property type="entry name" value="pip_yhgE_Cterm"/>
    <property type="match status" value="1"/>
</dbReference>